<dbReference type="EMBL" id="CP136051">
    <property type="protein sequence ID" value="WOK04931.1"/>
    <property type="molecule type" value="Genomic_DNA"/>
</dbReference>
<dbReference type="PANTHER" id="PTHR43143">
    <property type="entry name" value="METALLOPHOSPHOESTERASE, CALCINEURIN SUPERFAMILY"/>
    <property type="match status" value="1"/>
</dbReference>
<feature type="domain" description="Calcineurin-like phosphoesterase" evidence="1">
    <location>
        <begin position="183"/>
        <end position="343"/>
    </location>
</feature>
<dbReference type="Pfam" id="PF16371">
    <property type="entry name" value="MetallophosN"/>
    <property type="match status" value="1"/>
</dbReference>
<gene>
    <name evidence="4" type="ORF">RT717_17765</name>
</gene>
<protein>
    <submittedName>
        <fullName evidence="4">Calcineurin-like phosphoesterase family protein</fullName>
    </submittedName>
</protein>
<sequence>MKRQLPHFKIIRYGLVVAICLSAGTGFTELAAQPSIAKGTVYVDANENGVFDTGETGIEGVKVSNGVDVVKTNAEGQYEIELPAESILFISKPANYRVPLNEVQLPQFYYRHYPKGTPAVADWKWSVIEPTGNLPKVINFPLLEGSVPDNFKAMGFADPQTTTDEELDMMRKDIIDALFGNPYGAEFGMVAGDVVNDNLELYERHNRLMSQIGVPMWNVPGNHDINRESPNYEYSTQTYRSVFGPDYYSFEYGQVHFLALNNIGFKGRGKGYEGHIDADQMEWIKNDLQDVATDKLIMVITHIPLLTYADNRTFQKATNTDNFKELLGILGRFQYVYTIAGHDTSNSWKVEINHTHGWKGYPFIAHTLAEVRGSGWDSGPRDERGVRQATMEDGNPNGYYIFYFEGNKVKPQFIPAGGDPTDRLRIMLDPQLSHSDSLSQTHPLGLDRGTQPDNMLLVVNFFDGGERDKVTVSLDDQPPLPMTYAERTDPFSEHQYQKYKDTDDAFPAPAISSHIWQYPLPKLAPGIHVAVVKAVDEFGFEDEEAFTFEITNDK</sequence>
<evidence type="ECO:0000259" key="3">
    <source>
        <dbReference type="Pfam" id="PF16371"/>
    </source>
</evidence>
<dbReference type="Pfam" id="PF16370">
    <property type="entry name" value="MetallophosC"/>
    <property type="match status" value="1"/>
</dbReference>
<accession>A0ABZ0IK66</accession>
<dbReference type="Gene3D" id="2.60.40.10">
    <property type="entry name" value="Immunoglobulins"/>
    <property type="match status" value="1"/>
</dbReference>
<dbReference type="SUPFAM" id="SSF56300">
    <property type="entry name" value="Metallo-dependent phosphatases"/>
    <property type="match status" value="1"/>
</dbReference>
<evidence type="ECO:0000313" key="4">
    <source>
        <dbReference type="EMBL" id="WOK04931.1"/>
    </source>
</evidence>
<dbReference type="PANTHER" id="PTHR43143:SF6">
    <property type="entry name" value="BLL3016 PROTEIN"/>
    <property type="match status" value="1"/>
</dbReference>
<feature type="domain" description="Calcineurin-like phosphoesterase C-terminal" evidence="2">
    <location>
        <begin position="376"/>
        <end position="539"/>
    </location>
</feature>
<dbReference type="RefSeq" id="WP_317487728.1">
    <property type="nucleotide sequence ID" value="NZ_CP136051.1"/>
</dbReference>
<dbReference type="InterPro" id="IPR029052">
    <property type="entry name" value="Metallo-depent_PP-like"/>
</dbReference>
<proteinExistence type="predicted"/>
<evidence type="ECO:0000313" key="5">
    <source>
        <dbReference type="Proteomes" id="UP001302349"/>
    </source>
</evidence>
<keyword evidence="5" id="KW-1185">Reference proteome</keyword>
<dbReference type="InterPro" id="IPR032285">
    <property type="entry name" value="Metallophos_N"/>
</dbReference>
<dbReference type="InterPro" id="IPR051918">
    <property type="entry name" value="STPP_CPPED1"/>
</dbReference>
<dbReference type="SUPFAM" id="SSF117074">
    <property type="entry name" value="Hypothetical protein PA1324"/>
    <property type="match status" value="1"/>
</dbReference>
<reference evidence="4 5" key="1">
    <citation type="journal article" date="2023" name="Microbiol. Resour. Announc.">
        <title>Complete Genome Sequence of Imperialibacter roseus strain P4T.</title>
        <authorList>
            <person name="Tizabi D.R."/>
            <person name="Bachvaroff T."/>
            <person name="Hill R.T."/>
        </authorList>
    </citation>
    <scope>NUCLEOTIDE SEQUENCE [LARGE SCALE GENOMIC DNA]</scope>
    <source>
        <strain evidence="4 5">P4T</strain>
    </source>
</reference>
<dbReference type="Pfam" id="PF00149">
    <property type="entry name" value="Metallophos"/>
    <property type="match status" value="1"/>
</dbReference>
<organism evidence="4 5">
    <name type="scientific">Imperialibacter roseus</name>
    <dbReference type="NCBI Taxonomy" id="1324217"/>
    <lineage>
        <taxon>Bacteria</taxon>
        <taxon>Pseudomonadati</taxon>
        <taxon>Bacteroidota</taxon>
        <taxon>Cytophagia</taxon>
        <taxon>Cytophagales</taxon>
        <taxon>Flammeovirgaceae</taxon>
        <taxon>Imperialibacter</taxon>
    </lineage>
</organism>
<feature type="domain" description="Calcineurin-like phosphoesterase N-terminal" evidence="3">
    <location>
        <begin position="52"/>
        <end position="114"/>
    </location>
</feature>
<dbReference type="InterPro" id="IPR013783">
    <property type="entry name" value="Ig-like_fold"/>
</dbReference>
<name>A0ABZ0IK66_9BACT</name>
<dbReference type="InterPro" id="IPR032288">
    <property type="entry name" value="Metallophos_C"/>
</dbReference>
<evidence type="ECO:0000259" key="2">
    <source>
        <dbReference type="Pfam" id="PF16370"/>
    </source>
</evidence>
<evidence type="ECO:0000259" key="1">
    <source>
        <dbReference type="Pfam" id="PF00149"/>
    </source>
</evidence>
<dbReference type="InterPro" id="IPR004843">
    <property type="entry name" value="Calcineurin-like_PHP"/>
</dbReference>
<dbReference type="Proteomes" id="UP001302349">
    <property type="component" value="Chromosome"/>
</dbReference>
<dbReference type="Gene3D" id="3.60.21.10">
    <property type="match status" value="1"/>
</dbReference>